<dbReference type="Pfam" id="PF01368">
    <property type="entry name" value="DHH"/>
    <property type="match status" value="1"/>
</dbReference>
<evidence type="ECO:0000256" key="1">
    <source>
        <dbReference type="ARBA" id="ARBA00005915"/>
    </source>
</evidence>
<evidence type="ECO:0000256" key="3">
    <source>
        <dbReference type="ARBA" id="ARBA00022801"/>
    </source>
</evidence>
<keyword evidence="2" id="KW-0540">Nuclease</keyword>
<evidence type="ECO:0000256" key="4">
    <source>
        <dbReference type="ARBA" id="ARBA00022839"/>
    </source>
</evidence>
<name>A0A1V4HSF5_9BACL</name>
<evidence type="ECO:0000256" key="2">
    <source>
        <dbReference type="ARBA" id="ARBA00022722"/>
    </source>
</evidence>
<sequence length="499" mass="56012">MKNVNTATERIYEAVARQQNISIMADPDSDGLNSTAILYNYLSKITDNITYFYGSRTRGHGLHTVIDEIPKQTNLLIVLDSSSSEAKECKHVQDTGIDVIVIDHHLIENPNDNCILVNPQQEGCSYPNKNLSCSALIWQICRVLDDKFNVNYSQDLVDMAAIGLISDMMCMKTMENRAIVSLGLSNVKNIGLAAILGFKGLKNKEKLSTVDIGFNVSNLLNAVARMDKLGLGLELLTTKTYTRADELVKEIEKSNKERKKSQIKHTDFVQHKIDDTQKIIIILDHEKKIGKNFAGLIANDITKEYQRPCLILSPDAKEGKTYAGSYRSYNGFDLKSFFESTGLVMYAAGHLGAGGVGVFKDKIEPFINKVQELAKDLDFEDTIEYDLEFDCDEINESIIIEISKFYRITGANFPLGKFLVKNLFVNDVEVMGKNKDTIKVSCGNVTLMKFRTKETYKDKVPIFSGINAVGTLNTNSYYNFQQKKMIKTNQVFIEDILIG</sequence>
<reference evidence="8" key="1">
    <citation type="submission" date="2016-07" db="EMBL/GenBank/DDBJ databases">
        <authorList>
            <person name="Florea S."/>
            <person name="Webb J.S."/>
            <person name="Jaromczyk J."/>
            <person name="Schardl C.L."/>
        </authorList>
    </citation>
    <scope>NUCLEOTIDE SEQUENCE [LARGE SCALE GENOMIC DNA]</scope>
    <source>
        <strain evidence="8">CY1</strain>
    </source>
</reference>
<organism evidence="7 8">
    <name type="scientific">Paenibacillus ferrarius</name>
    <dbReference type="NCBI Taxonomy" id="1469647"/>
    <lineage>
        <taxon>Bacteria</taxon>
        <taxon>Bacillati</taxon>
        <taxon>Bacillota</taxon>
        <taxon>Bacilli</taxon>
        <taxon>Bacillales</taxon>
        <taxon>Paenibacillaceae</taxon>
        <taxon>Paenibacillus</taxon>
    </lineage>
</organism>
<dbReference type="Proteomes" id="UP000190626">
    <property type="component" value="Unassembled WGS sequence"/>
</dbReference>
<dbReference type="Pfam" id="PF17768">
    <property type="entry name" value="RecJ_OB"/>
    <property type="match status" value="1"/>
</dbReference>
<comment type="caution">
    <text evidence="7">The sequence shown here is derived from an EMBL/GenBank/DDBJ whole genome shotgun (WGS) entry which is preliminary data.</text>
</comment>
<dbReference type="Gene3D" id="3.90.1640.30">
    <property type="match status" value="1"/>
</dbReference>
<dbReference type="GO" id="GO:0004527">
    <property type="term" value="F:exonuclease activity"/>
    <property type="evidence" value="ECO:0007669"/>
    <property type="project" value="UniProtKB-KW"/>
</dbReference>
<dbReference type="InterPro" id="IPR001667">
    <property type="entry name" value="DDH_dom"/>
</dbReference>
<keyword evidence="8" id="KW-1185">Reference proteome</keyword>
<evidence type="ECO:0000313" key="8">
    <source>
        <dbReference type="Proteomes" id="UP000190626"/>
    </source>
</evidence>
<dbReference type="RefSeq" id="WP_079408880.1">
    <property type="nucleotide sequence ID" value="NZ_MBTG01000001.1"/>
</dbReference>
<dbReference type="OrthoDB" id="9809852at2"/>
<dbReference type="SUPFAM" id="SSF64182">
    <property type="entry name" value="DHH phosphoesterases"/>
    <property type="match status" value="1"/>
</dbReference>
<feature type="domain" description="DDH" evidence="5">
    <location>
        <begin position="21"/>
        <end position="163"/>
    </location>
</feature>
<dbReference type="InterPro" id="IPR051673">
    <property type="entry name" value="SSDNA_exonuclease_RecJ"/>
</dbReference>
<comment type="similarity">
    <text evidence="1">Belongs to the RecJ family.</text>
</comment>
<evidence type="ECO:0000313" key="7">
    <source>
        <dbReference type="EMBL" id="OPH61879.1"/>
    </source>
</evidence>
<feature type="domain" description="RecJ OB" evidence="6">
    <location>
        <begin position="385"/>
        <end position="481"/>
    </location>
</feature>
<dbReference type="AlphaFoldDB" id="A0A1V4HSF5"/>
<protein>
    <recommendedName>
        <fullName evidence="9">Single-stranded-DNA-specific exonuclease RecJ</fullName>
    </recommendedName>
</protein>
<dbReference type="InterPro" id="IPR038763">
    <property type="entry name" value="DHH_sf"/>
</dbReference>
<evidence type="ECO:0000259" key="6">
    <source>
        <dbReference type="Pfam" id="PF17768"/>
    </source>
</evidence>
<proteinExistence type="inferred from homology"/>
<keyword evidence="4" id="KW-0269">Exonuclease</keyword>
<dbReference type="PANTHER" id="PTHR30255:SF2">
    <property type="entry name" value="SINGLE-STRANDED-DNA-SPECIFIC EXONUCLEASE RECJ"/>
    <property type="match status" value="1"/>
</dbReference>
<gene>
    <name evidence="7" type="ORF">BC351_01155</name>
</gene>
<accession>A0A1V4HSF5</accession>
<keyword evidence="3" id="KW-0378">Hydrolase</keyword>
<evidence type="ECO:0008006" key="9">
    <source>
        <dbReference type="Google" id="ProtNLM"/>
    </source>
</evidence>
<dbReference type="PANTHER" id="PTHR30255">
    <property type="entry name" value="SINGLE-STRANDED-DNA-SPECIFIC EXONUCLEASE RECJ"/>
    <property type="match status" value="1"/>
</dbReference>
<dbReference type="InterPro" id="IPR041122">
    <property type="entry name" value="RecJ_OB"/>
</dbReference>
<dbReference type="EMBL" id="MBTG01000001">
    <property type="protein sequence ID" value="OPH61879.1"/>
    <property type="molecule type" value="Genomic_DNA"/>
</dbReference>
<dbReference type="Gene3D" id="3.10.310.30">
    <property type="match status" value="1"/>
</dbReference>
<dbReference type="STRING" id="1469647.BC351_01155"/>
<evidence type="ECO:0000259" key="5">
    <source>
        <dbReference type="Pfam" id="PF01368"/>
    </source>
</evidence>